<reference evidence="2" key="1">
    <citation type="journal article" date="2021" name="Sci. Rep.">
        <title>Diploid genomic architecture of Nitzschia inconspicua, an elite biomass production diatom.</title>
        <authorList>
            <person name="Oliver A."/>
            <person name="Podell S."/>
            <person name="Pinowska A."/>
            <person name="Traller J.C."/>
            <person name="Smith S.R."/>
            <person name="McClure R."/>
            <person name="Beliaev A."/>
            <person name="Bohutskyi P."/>
            <person name="Hill E.A."/>
            <person name="Rabines A."/>
            <person name="Zheng H."/>
            <person name="Allen L.Z."/>
            <person name="Kuo A."/>
            <person name="Grigoriev I.V."/>
            <person name="Allen A.E."/>
            <person name="Hazlebeck D."/>
            <person name="Allen E.E."/>
        </authorList>
    </citation>
    <scope>NUCLEOTIDE SEQUENCE</scope>
    <source>
        <strain evidence="2">Hildebrandi</strain>
    </source>
</reference>
<dbReference type="Proteomes" id="UP000693970">
    <property type="component" value="Unassembled WGS sequence"/>
</dbReference>
<reference evidence="2" key="2">
    <citation type="submission" date="2021-04" db="EMBL/GenBank/DDBJ databases">
        <authorList>
            <person name="Podell S."/>
        </authorList>
    </citation>
    <scope>NUCLEOTIDE SEQUENCE</scope>
    <source>
        <strain evidence="2">Hildebrandi</strain>
    </source>
</reference>
<comment type="caution">
    <text evidence="2">The sequence shown here is derived from an EMBL/GenBank/DDBJ whole genome shotgun (WGS) entry which is preliminary data.</text>
</comment>
<feature type="compositionally biased region" description="Polar residues" evidence="1">
    <location>
        <begin position="87"/>
        <end position="98"/>
    </location>
</feature>
<evidence type="ECO:0000313" key="2">
    <source>
        <dbReference type="EMBL" id="KAG7358893.1"/>
    </source>
</evidence>
<proteinExistence type="predicted"/>
<name>A0A9K3LCA7_9STRA</name>
<dbReference type="OrthoDB" id="47786at2759"/>
<sequence>MITTVRISRSWATVAFTAIASLTLVSSFQFATPRSAYHKTTINSRGSLEIATATRSTFFPKAIADSQSLFSDIPRDEDMLVDPLPPGSTTGGNKIPNKNTKRDNHDNTNPPFKNVFASQQERGEKSWWKRFVPPPPEDQFIITGDICVLFFYAFTSHSLNDYIVNSMLRRNDMTILQAVHSLDPTGEVVNTQIPSWVQTQNQLAVDHVLSVNAQETLLNHWGPLFSTEGSACVALCTCWLIAGWIHRAFLFQNSVDCTTDKALSKTVETWLSTCVMMVALAMAANAVVEHIPALQTLLCVQCAAAKSAVHGATGMDGTIDSTSGELLLGTAATTTSSVLALTKADTMFIVDSMSVLIAWRFMANKMLNIFR</sequence>
<dbReference type="AlphaFoldDB" id="A0A9K3LCA7"/>
<evidence type="ECO:0000313" key="3">
    <source>
        <dbReference type="Proteomes" id="UP000693970"/>
    </source>
</evidence>
<organism evidence="2 3">
    <name type="scientific">Nitzschia inconspicua</name>
    <dbReference type="NCBI Taxonomy" id="303405"/>
    <lineage>
        <taxon>Eukaryota</taxon>
        <taxon>Sar</taxon>
        <taxon>Stramenopiles</taxon>
        <taxon>Ochrophyta</taxon>
        <taxon>Bacillariophyta</taxon>
        <taxon>Bacillariophyceae</taxon>
        <taxon>Bacillariophycidae</taxon>
        <taxon>Bacillariales</taxon>
        <taxon>Bacillariaceae</taxon>
        <taxon>Nitzschia</taxon>
    </lineage>
</organism>
<gene>
    <name evidence="2" type="ORF">IV203_015482</name>
</gene>
<keyword evidence="3" id="KW-1185">Reference proteome</keyword>
<dbReference type="EMBL" id="JAGRRH010000014">
    <property type="protein sequence ID" value="KAG7358893.1"/>
    <property type="molecule type" value="Genomic_DNA"/>
</dbReference>
<evidence type="ECO:0000256" key="1">
    <source>
        <dbReference type="SAM" id="MobiDB-lite"/>
    </source>
</evidence>
<protein>
    <submittedName>
        <fullName evidence="2">Uncharacterized protein</fullName>
    </submittedName>
</protein>
<accession>A0A9K3LCA7</accession>
<feature type="region of interest" description="Disordered" evidence="1">
    <location>
        <begin position="80"/>
        <end position="111"/>
    </location>
</feature>